<feature type="region of interest" description="Disordered" evidence="1">
    <location>
        <begin position="82"/>
        <end position="138"/>
    </location>
</feature>
<proteinExistence type="predicted"/>
<organism evidence="3 4">
    <name type="scientific">Acrodontium crateriforme</name>
    <dbReference type="NCBI Taxonomy" id="150365"/>
    <lineage>
        <taxon>Eukaryota</taxon>
        <taxon>Fungi</taxon>
        <taxon>Dikarya</taxon>
        <taxon>Ascomycota</taxon>
        <taxon>Pezizomycotina</taxon>
        <taxon>Dothideomycetes</taxon>
        <taxon>Dothideomycetidae</taxon>
        <taxon>Mycosphaerellales</taxon>
        <taxon>Teratosphaeriaceae</taxon>
        <taxon>Acrodontium</taxon>
    </lineage>
</organism>
<dbReference type="AlphaFoldDB" id="A0AAQ3RC59"/>
<feature type="domain" description="SWIRM" evidence="2">
    <location>
        <begin position="326"/>
        <end position="424"/>
    </location>
</feature>
<reference evidence="3 4" key="1">
    <citation type="submission" date="2023-11" db="EMBL/GenBank/DDBJ databases">
        <title>An acidophilic fungus is an integral part of prey digestion in a carnivorous sundew plant.</title>
        <authorList>
            <person name="Tsai I.J."/>
        </authorList>
    </citation>
    <scope>NUCLEOTIDE SEQUENCE [LARGE SCALE GENOMIC DNA]</scope>
    <source>
        <strain evidence="3">169a</strain>
    </source>
</reference>
<dbReference type="EMBL" id="CP138584">
    <property type="protein sequence ID" value="WPH00943.1"/>
    <property type="molecule type" value="Genomic_DNA"/>
</dbReference>
<evidence type="ECO:0000313" key="3">
    <source>
        <dbReference type="EMBL" id="WPH00943.1"/>
    </source>
</evidence>
<feature type="region of interest" description="Disordered" evidence="1">
    <location>
        <begin position="1"/>
        <end position="30"/>
    </location>
</feature>
<dbReference type="InterPro" id="IPR036388">
    <property type="entry name" value="WH-like_DNA-bd_sf"/>
</dbReference>
<feature type="compositionally biased region" description="Basic and acidic residues" evidence="1">
    <location>
        <begin position="294"/>
        <end position="308"/>
    </location>
</feature>
<dbReference type="InterPro" id="IPR007526">
    <property type="entry name" value="SWIRM"/>
</dbReference>
<feature type="compositionally biased region" description="Polar residues" evidence="1">
    <location>
        <begin position="328"/>
        <end position="341"/>
    </location>
</feature>
<feature type="compositionally biased region" description="Polar residues" evidence="1">
    <location>
        <begin position="1"/>
        <end position="11"/>
    </location>
</feature>
<sequence length="424" mass="47040">MADMTLQQSAASRPIATKLPPQDSYLFTPPEQIHDSFTSVNASCSKETAAQWQVKQNKLAPIQSAVPSPPTTPETRIFDNLPVHNASWPGPDRQLFPDAATRDGPNAQTPLFEPESQQTSPQSVHARLPQTPQPIEPDLDTASRLIEDAGVSDISETRNWGRRIGGNLFIKNSPSGKRGWYMEQMAEINQIRAAQSLPKPVSSAFSPRDPYTIGLLRSVGKPVGITKTKPASKPLIKVATKPKATKAASMTPKAAISAPARRTPKARTVFEFVDSAFPAGGQQTTKHKRAAPTKKVDKGDDRDWRDVPDYSPPISSLKSAPKPLKANWKSSQTPWDISQSPDVEELDPAEHALCETLRLFPVQYLANKRRMFAAKVETLRENSKNFNKTAAQLACNMDVNKASQMWEAFDRVGWFDRRWFEQHL</sequence>
<feature type="region of interest" description="Disordered" evidence="1">
    <location>
        <begin position="280"/>
        <end position="341"/>
    </location>
</feature>
<evidence type="ECO:0000256" key="1">
    <source>
        <dbReference type="SAM" id="MobiDB-lite"/>
    </source>
</evidence>
<dbReference type="Gene3D" id="1.10.10.10">
    <property type="entry name" value="Winged helix-like DNA-binding domain superfamily/Winged helix DNA-binding domain"/>
    <property type="match status" value="1"/>
</dbReference>
<protein>
    <recommendedName>
        <fullName evidence="2">SWIRM domain-containing protein</fullName>
    </recommendedName>
</protein>
<gene>
    <name evidence="3" type="ORF">R9X50_00377700</name>
</gene>
<dbReference type="GO" id="GO:0010468">
    <property type="term" value="P:regulation of gene expression"/>
    <property type="evidence" value="ECO:0007669"/>
    <property type="project" value="UniProtKB-ARBA"/>
</dbReference>
<dbReference type="InterPro" id="IPR009057">
    <property type="entry name" value="Homeodomain-like_sf"/>
</dbReference>
<evidence type="ECO:0000259" key="2">
    <source>
        <dbReference type="PROSITE" id="PS50934"/>
    </source>
</evidence>
<dbReference type="Pfam" id="PF04433">
    <property type="entry name" value="SWIRM"/>
    <property type="match status" value="1"/>
</dbReference>
<keyword evidence="4" id="KW-1185">Reference proteome</keyword>
<name>A0AAQ3RC59_9PEZI</name>
<dbReference type="SUPFAM" id="SSF46689">
    <property type="entry name" value="Homeodomain-like"/>
    <property type="match status" value="1"/>
</dbReference>
<accession>A0AAQ3RC59</accession>
<dbReference type="PROSITE" id="PS50934">
    <property type="entry name" value="SWIRM"/>
    <property type="match status" value="1"/>
</dbReference>
<evidence type="ECO:0000313" key="4">
    <source>
        <dbReference type="Proteomes" id="UP001303373"/>
    </source>
</evidence>
<dbReference type="FunFam" id="1.10.10.10:FF:000087">
    <property type="entry name" value="Transcriptional adapter 2"/>
    <property type="match status" value="1"/>
</dbReference>
<dbReference type="Proteomes" id="UP001303373">
    <property type="component" value="Chromosome 5"/>
</dbReference>